<feature type="coiled-coil region" evidence="1">
    <location>
        <begin position="76"/>
        <end position="187"/>
    </location>
</feature>
<evidence type="ECO:0000313" key="2">
    <source>
        <dbReference type="EMBL" id="KAF8823086.1"/>
    </source>
</evidence>
<protein>
    <submittedName>
        <fullName evidence="2">Uncharacterized protein</fullName>
    </submittedName>
</protein>
<sequence>MSEIKKTFDTEITPALQELQKEKEDYGRWVTNNEEVERLRKYEGAWKYYMAKKVFLHGEQQLEQLQTQYTTKMQHISEIDSTVEELEKEKNALLEECSIRNQPLADLRKRKEDLEKGIASLRSDEKCIRKDLAEEEKNFTELEKEVKKVEKRISDISTANSSNTAEVELLQQKSSEFKEEIQRLENRLASITTGFLDGTNPGTLRDQMKTAKSQFSQKEAEIGNLTRTLLHDETDLKLLQQTLSTMKDTEWKDLQAQKEVLMKHIQENCLLVDSNSSLLASLQEHEAAQLSKQRELETAENELNDSQRSLAPLRVAVQFPPSFDSKRYFGQFFDLFELKEGYELCAPALE</sequence>
<evidence type="ECO:0000256" key="1">
    <source>
        <dbReference type="SAM" id="Coils"/>
    </source>
</evidence>
<dbReference type="Proteomes" id="UP000823046">
    <property type="component" value="Unassembled WGS sequence"/>
</dbReference>
<feature type="non-terminal residue" evidence="2">
    <location>
        <position position="350"/>
    </location>
</feature>
<organism evidence="2 3">
    <name type="scientific">Cardiosporidium cionae</name>
    <dbReference type="NCBI Taxonomy" id="476202"/>
    <lineage>
        <taxon>Eukaryota</taxon>
        <taxon>Sar</taxon>
        <taxon>Alveolata</taxon>
        <taxon>Apicomplexa</taxon>
        <taxon>Aconoidasida</taxon>
        <taxon>Nephromycida</taxon>
        <taxon>Cardiosporidium</taxon>
    </lineage>
</organism>
<gene>
    <name evidence="2" type="ORF">IE077_000685</name>
</gene>
<proteinExistence type="predicted"/>
<dbReference type="PANTHER" id="PTHR43977">
    <property type="entry name" value="STRUCTURAL MAINTENANCE OF CHROMOSOMES PROTEIN 3"/>
    <property type="match status" value="1"/>
</dbReference>
<name>A0ABQ7JGE5_9APIC</name>
<dbReference type="SUPFAM" id="SSF90257">
    <property type="entry name" value="Myosin rod fragments"/>
    <property type="match status" value="1"/>
</dbReference>
<feature type="coiled-coil region" evidence="1">
    <location>
        <begin position="282"/>
        <end position="309"/>
    </location>
</feature>
<evidence type="ECO:0000313" key="3">
    <source>
        <dbReference type="Proteomes" id="UP000823046"/>
    </source>
</evidence>
<accession>A0ABQ7JGE5</accession>
<dbReference type="Gene3D" id="1.20.5.340">
    <property type="match status" value="1"/>
</dbReference>
<dbReference type="EMBL" id="JADAQX010000003">
    <property type="protein sequence ID" value="KAF8823086.1"/>
    <property type="molecule type" value="Genomic_DNA"/>
</dbReference>
<reference evidence="2 3" key="1">
    <citation type="journal article" date="2020" name="bioRxiv">
        <title>Metabolic contributions of an alphaproteobacterial endosymbiont in the apicomplexan Cardiosporidium cionae.</title>
        <authorList>
            <person name="Hunter E.S."/>
            <person name="Paight C.J."/>
            <person name="Lane C.E."/>
        </authorList>
    </citation>
    <scope>NUCLEOTIDE SEQUENCE [LARGE SCALE GENOMIC DNA]</scope>
    <source>
        <strain evidence="2">ESH_2018</strain>
    </source>
</reference>
<keyword evidence="1" id="KW-0175">Coiled coil</keyword>
<keyword evidence="3" id="KW-1185">Reference proteome</keyword>
<comment type="caution">
    <text evidence="2">The sequence shown here is derived from an EMBL/GenBank/DDBJ whole genome shotgun (WGS) entry which is preliminary data.</text>
</comment>